<accession>A0A5C3QJT0</accession>
<dbReference type="OrthoDB" id="3026511at2759"/>
<organism evidence="1 2">
    <name type="scientific">Pterulicium gracile</name>
    <dbReference type="NCBI Taxonomy" id="1884261"/>
    <lineage>
        <taxon>Eukaryota</taxon>
        <taxon>Fungi</taxon>
        <taxon>Dikarya</taxon>
        <taxon>Basidiomycota</taxon>
        <taxon>Agaricomycotina</taxon>
        <taxon>Agaricomycetes</taxon>
        <taxon>Agaricomycetidae</taxon>
        <taxon>Agaricales</taxon>
        <taxon>Pleurotineae</taxon>
        <taxon>Pterulaceae</taxon>
        <taxon>Pterulicium</taxon>
    </lineage>
</organism>
<reference evidence="1 2" key="1">
    <citation type="journal article" date="2019" name="Nat. Ecol. Evol.">
        <title>Megaphylogeny resolves global patterns of mushroom evolution.</title>
        <authorList>
            <person name="Varga T."/>
            <person name="Krizsan K."/>
            <person name="Foldi C."/>
            <person name="Dima B."/>
            <person name="Sanchez-Garcia M."/>
            <person name="Sanchez-Ramirez S."/>
            <person name="Szollosi G.J."/>
            <person name="Szarkandi J.G."/>
            <person name="Papp V."/>
            <person name="Albert L."/>
            <person name="Andreopoulos W."/>
            <person name="Angelini C."/>
            <person name="Antonin V."/>
            <person name="Barry K.W."/>
            <person name="Bougher N.L."/>
            <person name="Buchanan P."/>
            <person name="Buyck B."/>
            <person name="Bense V."/>
            <person name="Catcheside P."/>
            <person name="Chovatia M."/>
            <person name="Cooper J."/>
            <person name="Damon W."/>
            <person name="Desjardin D."/>
            <person name="Finy P."/>
            <person name="Geml J."/>
            <person name="Haridas S."/>
            <person name="Hughes K."/>
            <person name="Justo A."/>
            <person name="Karasinski D."/>
            <person name="Kautmanova I."/>
            <person name="Kiss B."/>
            <person name="Kocsube S."/>
            <person name="Kotiranta H."/>
            <person name="LaButti K.M."/>
            <person name="Lechner B.E."/>
            <person name="Liimatainen K."/>
            <person name="Lipzen A."/>
            <person name="Lukacs Z."/>
            <person name="Mihaltcheva S."/>
            <person name="Morgado L.N."/>
            <person name="Niskanen T."/>
            <person name="Noordeloos M.E."/>
            <person name="Ohm R.A."/>
            <person name="Ortiz-Santana B."/>
            <person name="Ovrebo C."/>
            <person name="Racz N."/>
            <person name="Riley R."/>
            <person name="Savchenko A."/>
            <person name="Shiryaev A."/>
            <person name="Soop K."/>
            <person name="Spirin V."/>
            <person name="Szebenyi C."/>
            <person name="Tomsovsky M."/>
            <person name="Tulloss R.E."/>
            <person name="Uehling J."/>
            <person name="Grigoriev I.V."/>
            <person name="Vagvolgyi C."/>
            <person name="Papp T."/>
            <person name="Martin F.M."/>
            <person name="Miettinen O."/>
            <person name="Hibbett D.S."/>
            <person name="Nagy L.G."/>
        </authorList>
    </citation>
    <scope>NUCLEOTIDE SEQUENCE [LARGE SCALE GENOMIC DNA]</scope>
    <source>
        <strain evidence="1 2">CBS 309.79</strain>
    </source>
</reference>
<gene>
    <name evidence="1" type="ORF">BDV98DRAFT_604189</name>
</gene>
<dbReference type="Proteomes" id="UP000305067">
    <property type="component" value="Unassembled WGS sequence"/>
</dbReference>
<protein>
    <submittedName>
        <fullName evidence="1">Uncharacterized protein</fullName>
    </submittedName>
</protein>
<evidence type="ECO:0000313" key="2">
    <source>
        <dbReference type="Proteomes" id="UP000305067"/>
    </source>
</evidence>
<name>A0A5C3QJT0_9AGAR</name>
<sequence>MSKIIGVAPNIVDLTLTLDIWSSDTITGLAEGPTNKAATDLLAVATSGMATSWKQLHTVYWPYSIRAYGFGRIAPLLQAIDRPSPAVTFYVQSEFHTMSDLRNLLMSKGVARIVVMTSQPSYRTVPATAILMEQVDADPELSGKVELESAQEIQAEDYYSPIANSYRCPTTSSSIVATSYSNSLAPDIRTCTYRFLGNTEGSSFGFTPDQWSSKIARLTRKLEDFQQKFDNHSASERATEFIRIQKHDIPWFGFHSDDSDSHFPLENEDDTAPRLFKREEFHASLTLSLQIMISARLASLCRGPKAPARPGWRLWQRALRVNSANVKVLDVYFERFKADCSQATSLGVRNLQGSRLFPGEFGYAPIASAHLFKPDVSAGVEPVEGHARPSLLHLTSLRCDEYNSYASIPTVTRKERKTVRSSLKRSTKTSKASTPSAIVAPFLNALRPLSLPALRHLDLRAPLSSYTSRTVEPVAKSAIVKFLTEHGGQLRELAINFASLDMKLLDKIPLLEALILRIEVRYLNPAFFNVLKKHEHLKKILVGAEGDFGWQEKVSDHDIELHKVDFSSFPALEELRVNNCNWPANQRELKKDKEKIAWVKLSERLNDKFGLRLTDGAGVHWVPRLATSGGKRK</sequence>
<keyword evidence="2" id="KW-1185">Reference proteome</keyword>
<dbReference type="AlphaFoldDB" id="A0A5C3QJT0"/>
<dbReference type="EMBL" id="ML178823">
    <property type="protein sequence ID" value="TFL02275.1"/>
    <property type="molecule type" value="Genomic_DNA"/>
</dbReference>
<evidence type="ECO:0000313" key="1">
    <source>
        <dbReference type="EMBL" id="TFL02275.1"/>
    </source>
</evidence>
<proteinExistence type="predicted"/>